<keyword evidence="3" id="KW-1185">Reference proteome</keyword>
<feature type="compositionally biased region" description="Pro residues" evidence="1">
    <location>
        <begin position="75"/>
        <end position="91"/>
    </location>
</feature>
<comment type="caution">
    <text evidence="2">The sequence shown here is derived from an EMBL/GenBank/DDBJ whole genome shotgun (WGS) entry which is preliminary data.</text>
</comment>
<evidence type="ECO:0000313" key="2">
    <source>
        <dbReference type="EMBL" id="PAA47850.1"/>
    </source>
</evidence>
<feature type="region of interest" description="Disordered" evidence="1">
    <location>
        <begin position="57"/>
        <end position="96"/>
    </location>
</feature>
<protein>
    <submittedName>
        <fullName evidence="2">Uncharacterized protein</fullName>
    </submittedName>
</protein>
<name>A0A267DEW9_9PLAT</name>
<feature type="non-terminal residue" evidence="2">
    <location>
        <position position="1"/>
    </location>
</feature>
<organism evidence="2 3">
    <name type="scientific">Macrostomum lignano</name>
    <dbReference type="NCBI Taxonomy" id="282301"/>
    <lineage>
        <taxon>Eukaryota</taxon>
        <taxon>Metazoa</taxon>
        <taxon>Spiralia</taxon>
        <taxon>Lophotrochozoa</taxon>
        <taxon>Platyhelminthes</taxon>
        <taxon>Rhabditophora</taxon>
        <taxon>Macrostomorpha</taxon>
        <taxon>Macrostomida</taxon>
        <taxon>Macrostomidae</taxon>
        <taxon>Macrostomum</taxon>
    </lineage>
</organism>
<evidence type="ECO:0000256" key="1">
    <source>
        <dbReference type="SAM" id="MobiDB-lite"/>
    </source>
</evidence>
<accession>A0A267DEW9</accession>
<sequence length="119" mass="13244">AGRLRLSIRKFPVLVEQRTLKNSTEGNFMPALMHLRGAQLLLLLLLLPILLTASPAAHPQATAPSPRQVLAHHPPQGPVPVSNPCPKPKPPGSEKELRDYLKCLEKYFDSEKGGWWGRR</sequence>
<dbReference type="Proteomes" id="UP000215902">
    <property type="component" value="Unassembled WGS sequence"/>
</dbReference>
<evidence type="ECO:0000313" key="3">
    <source>
        <dbReference type="Proteomes" id="UP000215902"/>
    </source>
</evidence>
<dbReference type="AlphaFoldDB" id="A0A267DEW9"/>
<reference evidence="2 3" key="1">
    <citation type="submission" date="2017-06" db="EMBL/GenBank/DDBJ databases">
        <title>A platform for efficient transgenesis in Macrostomum lignano, a flatworm model organism for stem cell research.</title>
        <authorList>
            <person name="Berezikov E."/>
        </authorList>
    </citation>
    <scope>NUCLEOTIDE SEQUENCE [LARGE SCALE GENOMIC DNA]</scope>
    <source>
        <strain evidence="2">DV1</strain>
        <tissue evidence="2">Whole organism</tissue>
    </source>
</reference>
<dbReference type="EMBL" id="NIVC01004311">
    <property type="protein sequence ID" value="PAA47850.1"/>
    <property type="molecule type" value="Genomic_DNA"/>
</dbReference>
<proteinExistence type="predicted"/>
<gene>
    <name evidence="2" type="ORF">BOX15_Mlig021254g2</name>
</gene>